<organism evidence="1 2">
    <name type="scientific">Phycomyces blakesleeanus (strain ATCC 8743b / DSM 1359 / FGSC 10004 / NBRC 33097 / NRRL 1555)</name>
    <dbReference type="NCBI Taxonomy" id="763407"/>
    <lineage>
        <taxon>Eukaryota</taxon>
        <taxon>Fungi</taxon>
        <taxon>Fungi incertae sedis</taxon>
        <taxon>Mucoromycota</taxon>
        <taxon>Mucoromycotina</taxon>
        <taxon>Mucoromycetes</taxon>
        <taxon>Mucorales</taxon>
        <taxon>Phycomycetaceae</taxon>
        <taxon>Phycomyces</taxon>
    </lineage>
</organism>
<proteinExistence type="predicted"/>
<name>A0A163BA83_PHYB8</name>
<dbReference type="Proteomes" id="UP000077315">
    <property type="component" value="Unassembled WGS sequence"/>
</dbReference>
<dbReference type="InParanoid" id="A0A163BA83"/>
<sequence>MSNIVMHPSTITGVMSDTYISCTKRMAGGLSNIYFIFRITFDNLFSSDSKAHEFPLLFYVHCTDIIVLIYLVKSQDFIVNLALSFLENKNTMPHLGLVTKGF</sequence>
<dbReference type="RefSeq" id="XP_018297221.1">
    <property type="nucleotide sequence ID" value="XM_018440281.1"/>
</dbReference>
<dbReference type="GeneID" id="29001187"/>
<evidence type="ECO:0000313" key="2">
    <source>
        <dbReference type="Proteomes" id="UP000077315"/>
    </source>
</evidence>
<evidence type="ECO:0000313" key="1">
    <source>
        <dbReference type="EMBL" id="OAD79181.1"/>
    </source>
</evidence>
<keyword evidence="2" id="KW-1185">Reference proteome</keyword>
<reference evidence="2" key="1">
    <citation type="submission" date="2015-06" db="EMBL/GenBank/DDBJ databases">
        <title>Expansion of signal transduction pathways in fungi by whole-genome duplication.</title>
        <authorList>
            <consortium name="DOE Joint Genome Institute"/>
            <person name="Corrochano L.M."/>
            <person name="Kuo A."/>
            <person name="Marcet-Houben M."/>
            <person name="Polaino S."/>
            <person name="Salamov A."/>
            <person name="Villalobos J.M."/>
            <person name="Alvarez M.I."/>
            <person name="Avalos J."/>
            <person name="Benito E.P."/>
            <person name="Benoit I."/>
            <person name="Burger G."/>
            <person name="Camino L.P."/>
            <person name="Canovas D."/>
            <person name="Cerda-Olmedo E."/>
            <person name="Cheng J.-F."/>
            <person name="Dominguez A."/>
            <person name="Elias M."/>
            <person name="Eslava A.P."/>
            <person name="Glaser F."/>
            <person name="Grimwood J."/>
            <person name="Gutierrez G."/>
            <person name="Heitman J."/>
            <person name="Henrissat B."/>
            <person name="Iturriaga E.A."/>
            <person name="Lang B.F."/>
            <person name="Lavin J.L."/>
            <person name="Lee S."/>
            <person name="Li W."/>
            <person name="Lindquist E."/>
            <person name="Lopez-Garcia S."/>
            <person name="Luque E.M."/>
            <person name="Marcos A.T."/>
            <person name="Martin J."/>
            <person name="McCluskey K."/>
            <person name="Medina H.R."/>
            <person name="Miralles-Duran A."/>
            <person name="Miyazaki A."/>
            <person name="Munoz-Torres E."/>
            <person name="Oguiza J.A."/>
            <person name="Ohm R."/>
            <person name="Olmedo M."/>
            <person name="Orejas M."/>
            <person name="Ortiz-Castellanos L."/>
            <person name="Pisabarro A.G."/>
            <person name="Rodriguez-Romero J."/>
            <person name="Ruiz-Herrera J."/>
            <person name="Ruiz-Vazquez R."/>
            <person name="Sanz C."/>
            <person name="Schackwitz W."/>
            <person name="Schmutz J."/>
            <person name="Shahriari M."/>
            <person name="Shelest E."/>
            <person name="Silva-Franco F."/>
            <person name="Soanes D."/>
            <person name="Syed K."/>
            <person name="Tagua V.G."/>
            <person name="Talbot N.J."/>
            <person name="Thon M."/>
            <person name="De vries R.P."/>
            <person name="Wiebenga A."/>
            <person name="Yadav J.S."/>
            <person name="Braun E.L."/>
            <person name="Baker S."/>
            <person name="Garre V."/>
            <person name="Horwitz B."/>
            <person name="Torres-Martinez S."/>
            <person name="Idnurm A."/>
            <person name="Herrera-Estrella A."/>
            <person name="Gabaldon T."/>
            <person name="Grigoriev I.V."/>
        </authorList>
    </citation>
    <scope>NUCLEOTIDE SEQUENCE [LARGE SCALE GENOMIC DNA]</scope>
    <source>
        <strain evidence="2">NRRL 1555(-)</strain>
    </source>
</reference>
<dbReference type="EMBL" id="KV440972">
    <property type="protein sequence ID" value="OAD79181.1"/>
    <property type="molecule type" value="Genomic_DNA"/>
</dbReference>
<accession>A0A163BA83</accession>
<dbReference type="VEuPathDB" id="FungiDB:PHYBLDRAFT_58226"/>
<dbReference type="AlphaFoldDB" id="A0A163BA83"/>
<gene>
    <name evidence="1" type="ORF">PHYBLDRAFT_58226</name>
</gene>
<protein>
    <submittedName>
        <fullName evidence="1">Uncharacterized protein</fullName>
    </submittedName>
</protein>